<organism evidence="7 13">
    <name type="scientific">Listeria monocytogenes</name>
    <dbReference type="NCBI Taxonomy" id="1639"/>
    <lineage>
        <taxon>Bacteria</taxon>
        <taxon>Bacillati</taxon>
        <taxon>Bacillota</taxon>
        <taxon>Bacilli</taxon>
        <taxon>Bacillales</taxon>
        <taxon>Listeriaceae</taxon>
        <taxon>Listeria</taxon>
    </lineage>
</organism>
<feature type="chain" id="PRO_5043118772" evidence="3">
    <location>
        <begin position="23"/>
        <end position="361"/>
    </location>
</feature>
<dbReference type="EMBL" id="AABBZO010000019">
    <property type="protein sequence ID" value="EAG4463301.1"/>
    <property type="molecule type" value="Genomic_DNA"/>
</dbReference>
<evidence type="ECO:0000256" key="2">
    <source>
        <dbReference type="ARBA" id="ARBA00022737"/>
    </source>
</evidence>
<evidence type="ECO:0000313" key="14">
    <source>
        <dbReference type="Proteomes" id="UP000528151"/>
    </source>
</evidence>
<dbReference type="AlphaFoldDB" id="A0A0B8QUN3"/>
<dbReference type="InterPro" id="IPR050836">
    <property type="entry name" value="SDS22/Internalin_LRR"/>
</dbReference>
<dbReference type="Proteomes" id="UP000272537">
    <property type="component" value="Unassembled WGS sequence"/>
</dbReference>
<dbReference type="InterPro" id="IPR025875">
    <property type="entry name" value="Leu-rich_rpt_4"/>
</dbReference>
<reference evidence="7 13" key="2">
    <citation type="submission" date="2019-04" db="EMBL/GenBank/DDBJ databases">
        <authorList>
            <consortium name="GenomeTrakr: Next Generation Sequencing Network for Food Pathogen Tracability"/>
        </authorList>
    </citation>
    <scope>NUCLEOTIDE SEQUENCE [LARGE SCALE GENOMIC DNA]</scope>
    <source>
        <strain evidence="6 14">CFSAN063727</strain>
        <strain evidence="5 11">FDA00007096</strain>
        <strain evidence="7 13">LS1344</strain>
    </source>
</reference>
<evidence type="ECO:0000313" key="11">
    <source>
        <dbReference type="Proteomes" id="UP000365297"/>
    </source>
</evidence>
<dbReference type="InterPro" id="IPR001611">
    <property type="entry name" value="Leu-rich_rpt"/>
</dbReference>
<dbReference type="Gene3D" id="3.80.10.10">
    <property type="entry name" value="Ribonuclease Inhibitor"/>
    <property type="match status" value="1"/>
</dbReference>
<dbReference type="EMBL" id="AAAIXK010000007">
    <property type="protein sequence ID" value="EAC5551336.1"/>
    <property type="molecule type" value="Genomic_DNA"/>
</dbReference>
<feature type="domain" description="Internalin N-terminal" evidence="4">
    <location>
        <begin position="43"/>
        <end position="80"/>
    </location>
</feature>
<proteinExistence type="predicted"/>
<dbReference type="Proteomes" id="UP000527632">
    <property type="component" value="Unassembled WGS sequence"/>
</dbReference>
<keyword evidence="3" id="KW-0732">Signal</keyword>
<evidence type="ECO:0000313" key="7">
    <source>
        <dbReference type="EMBL" id="EAH4241388.1"/>
    </source>
</evidence>
<keyword evidence="1" id="KW-0433">Leucine-rich repeat</keyword>
<dbReference type="InterPro" id="IPR032675">
    <property type="entry name" value="LRR_dom_sf"/>
</dbReference>
<dbReference type="SMART" id="SM00364">
    <property type="entry name" value="LRR_BAC"/>
    <property type="match status" value="4"/>
</dbReference>
<name>A0A0B8QUN3_LISMN</name>
<comment type="caution">
    <text evidence="7">The sequence shown here is derived from an EMBL/GenBank/DDBJ whole genome shotgun (WGS) entry which is preliminary data.</text>
</comment>
<protein>
    <submittedName>
        <fullName evidence="9">Internalin-A</fullName>
    </submittedName>
    <submittedName>
        <fullName evidence="7">Leucine-rich repeat domain-containing protein</fullName>
    </submittedName>
</protein>
<dbReference type="RefSeq" id="WP_010958703.1">
    <property type="nucleotide sequence ID" value="NC_021825.2"/>
</dbReference>
<reference evidence="8 12" key="3">
    <citation type="submission" date="2019-09" db="EMBL/GenBank/DDBJ databases">
        <authorList>
            <consortium name="PulseNet: The National Subtyping Network for Foodborne Disease Surveillance"/>
            <person name="Tarr C.L."/>
            <person name="Trees E."/>
            <person name="Katz L.S."/>
            <person name="Carleton-Romer H.A."/>
            <person name="Stroika S."/>
            <person name="Kucerova Z."/>
            <person name="Roache K.F."/>
            <person name="Sabol A.L."/>
            <person name="Besser J."/>
            <person name="Gerner-Smidt P."/>
        </authorList>
    </citation>
    <scope>NUCLEOTIDE SEQUENCE [LARGE SCALE GENOMIC DNA]</scope>
    <source>
        <strain evidence="8 12">PNUSAL005692</strain>
    </source>
</reference>
<dbReference type="PANTHER" id="PTHR46652">
    <property type="entry name" value="LEUCINE-RICH REPEAT AND IQ DOMAIN-CONTAINING PROTEIN 1-RELATED"/>
    <property type="match status" value="1"/>
</dbReference>
<dbReference type="InterPro" id="IPR024634">
    <property type="entry name" value="Internalin_N"/>
</dbReference>
<dbReference type="SMART" id="SM00369">
    <property type="entry name" value="LRR_TYP"/>
    <property type="match status" value="3"/>
</dbReference>
<dbReference type="SUPFAM" id="SSF52058">
    <property type="entry name" value="L domain-like"/>
    <property type="match status" value="1"/>
</dbReference>
<dbReference type="Proteomes" id="UP000489121">
    <property type="component" value="Unassembled WGS sequence"/>
</dbReference>
<evidence type="ECO:0000313" key="12">
    <source>
        <dbReference type="Proteomes" id="UP000489121"/>
    </source>
</evidence>
<dbReference type="PRINTS" id="PR00019">
    <property type="entry name" value="LEURICHRPT"/>
</dbReference>
<evidence type="ECO:0000313" key="6">
    <source>
        <dbReference type="EMBL" id="EAG4463301.1"/>
    </source>
</evidence>
<evidence type="ECO:0000313" key="5">
    <source>
        <dbReference type="EMBL" id="EAC5551336.1"/>
    </source>
</evidence>
<dbReference type="SMART" id="SM00365">
    <property type="entry name" value="LRR_SD22"/>
    <property type="match status" value="6"/>
</dbReference>
<dbReference type="PROSITE" id="PS51450">
    <property type="entry name" value="LRR"/>
    <property type="match status" value="5"/>
</dbReference>
<evidence type="ECO:0000256" key="1">
    <source>
        <dbReference type="ARBA" id="ARBA00022614"/>
    </source>
</evidence>
<evidence type="ECO:0000313" key="10">
    <source>
        <dbReference type="Proteomes" id="UP000272537"/>
    </source>
</evidence>
<evidence type="ECO:0000313" key="13">
    <source>
        <dbReference type="Proteomes" id="UP000527632"/>
    </source>
</evidence>
<dbReference type="Pfam" id="PF12354">
    <property type="entry name" value="Internalin_N"/>
    <property type="match status" value="1"/>
</dbReference>
<dbReference type="Proteomes" id="UP000528151">
    <property type="component" value="Unassembled WGS sequence"/>
</dbReference>
<gene>
    <name evidence="9" type="primary">inla_9</name>
    <name evidence="5" type="ORF">ARY78_12940</name>
    <name evidence="6" type="ORF">CA369_13440</name>
    <name evidence="9" type="ORF">DYZ80_02361</name>
    <name evidence="7" type="ORF">E5F58_05150</name>
    <name evidence="8" type="ORF">F6515_08770</name>
</gene>
<dbReference type="InterPro" id="IPR003591">
    <property type="entry name" value="Leu-rich_rpt_typical-subtyp"/>
</dbReference>
<dbReference type="PANTHER" id="PTHR46652:SF3">
    <property type="entry name" value="LEUCINE-RICH REPEAT-CONTAINING PROTEIN 9"/>
    <property type="match status" value="1"/>
</dbReference>
<evidence type="ECO:0000313" key="9">
    <source>
        <dbReference type="EMBL" id="RKA07149.1"/>
    </source>
</evidence>
<dbReference type="Pfam" id="PF12799">
    <property type="entry name" value="LRR_4"/>
    <property type="match status" value="3"/>
</dbReference>
<feature type="signal peptide" evidence="3">
    <location>
        <begin position="1"/>
        <end position="22"/>
    </location>
</feature>
<dbReference type="KEGG" id="lmok:CQ02_01530"/>
<accession>A0A0B8QUN3</accession>
<evidence type="ECO:0000313" key="8">
    <source>
        <dbReference type="EMBL" id="ECY9783087.1"/>
    </source>
</evidence>
<dbReference type="Proteomes" id="UP000365297">
    <property type="component" value="Unassembled WGS sequence"/>
</dbReference>
<reference evidence="9 10" key="1">
    <citation type="journal article" date="2018" name="BMC Genomics">
        <title>Genes significantly associated with lineage II food isolates of Listeria monocytogenes.</title>
        <authorList>
            <person name="Pirone-Davies C."/>
            <person name="Chen Y."/>
            <person name="Pightling A."/>
            <person name="Ryan G."/>
            <person name="Wang Y."/>
            <person name="Yao K."/>
            <person name="Hoffmann M."/>
            <person name="Allard M.W."/>
        </authorList>
    </citation>
    <scope>NUCLEOTIDE SEQUENCE [LARGE SCALE GENOMIC DNA]</scope>
    <source>
        <strain evidence="9 10">PNUSAL000550</strain>
    </source>
</reference>
<evidence type="ECO:0000259" key="4">
    <source>
        <dbReference type="Pfam" id="PF12354"/>
    </source>
</evidence>
<keyword evidence="2" id="KW-0677">Repeat</keyword>
<dbReference type="Gene3D" id="1.10.8.390">
    <property type="entry name" value="Internalin N-terminal Cap domain-like"/>
    <property type="match status" value="1"/>
</dbReference>
<dbReference type="EMBL" id="QXLS01000005">
    <property type="protein sequence ID" value="RKA07149.1"/>
    <property type="molecule type" value="Genomic_DNA"/>
</dbReference>
<sequence>MKKFILASLACTTLISFSPLVGQVEVSAATTNIATAPEKNLQEAPPATVDQIFPDDALAFKVAQELGVSEDTVVTQEQLDTIETMVYVDFGVEDLTGMEYLHNLKFVDLSQNKISKLENLANLTELETVSLNYNQITDITPLMNSPKLYNLELGVNQISTLPSFENLTNLRILNLSSNQLKDISALKDTPQLTNLSISANNISDISVLSECDNLQVFYAESNQLTSIEPLRNKTKLEYFDANFNQIKDVTPLSTIPTIRSIKIEENQISDFSSLAGHRLELFDATGQNIYLPDVALGDSTNIVMKDNLGVTLHDWVWYTPGTYQNDTLTWENAGDNSAYFLNNQYPTYPSVTVTVYQTVTP</sequence>
<dbReference type="EMBL" id="AALGDA010000024">
    <property type="protein sequence ID" value="ECY9783087.1"/>
    <property type="molecule type" value="Genomic_DNA"/>
</dbReference>
<evidence type="ECO:0000256" key="3">
    <source>
        <dbReference type="SAM" id="SignalP"/>
    </source>
</evidence>
<dbReference type="EMBL" id="AABGUK010000001">
    <property type="protein sequence ID" value="EAH4241388.1"/>
    <property type="molecule type" value="Genomic_DNA"/>
</dbReference>